<dbReference type="HOGENOM" id="CLU_064308_2_0_10"/>
<accession>L1NDY2</accession>
<dbReference type="Proteomes" id="UP000010408">
    <property type="component" value="Unassembled WGS sequence"/>
</dbReference>
<proteinExistence type="predicted"/>
<dbReference type="EMBL" id="AMEQ01000026">
    <property type="protein sequence ID" value="EKY01397.1"/>
    <property type="molecule type" value="Genomic_DNA"/>
</dbReference>
<evidence type="ECO:0000313" key="1">
    <source>
        <dbReference type="EMBL" id="EKY01397.1"/>
    </source>
</evidence>
<sequence length="237" mass="26479">MNIRHAMRWLSTIVLVCIMIGGLNAQQSERIDPDRPDQSEGVGILPPRHLQVEWGFGVASGRRLTSELMLRYGLVKDWELRLEGATNHVRGGQWTFDDVTLSSKLGLFSGERWIPKMTLVGYLNYSWAETKKWTPDLCLAFENELTRDIALVYNVASRDGFHSALLTAELYCNLIGDLNGFIEYYGSFKSSSSPIHGIDFGLNYMISHKVQLDASCGRTFLPQGALSYAALGASILL</sequence>
<dbReference type="STRING" id="1127696.HMPREF9134_00941"/>
<reference evidence="1 2" key="1">
    <citation type="submission" date="2012-05" db="EMBL/GenBank/DDBJ databases">
        <authorList>
            <person name="Weinstock G."/>
            <person name="Sodergren E."/>
            <person name="Lobos E.A."/>
            <person name="Fulton L."/>
            <person name="Fulton R."/>
            <person name="Courtney L."/>
            <person name="Fronick C."/>
            <person name="O'Laughlin M."/>
            <person name="Godfrey J."/>
            <person name="Wilson R.M."/>
            <person name="Miner T."/>
            <person name="Farmer C."/>
            <person name="Delehaunty K."/>
            <person name="Cordes M."/>
            <person name="Minx P."/>
            <person name="Tomlinson C."/>
            <person name="Chen J."/>
            <person name="Wollam A."/>
            <person name="Pepin K.H."/>
            <person name="Bhonagiri V."/>
            <person name="Zhang X."/>
            <person name="Suruliraj S."/>
            <person name="Warren W."/>
            <person name="Mitreva M."/>
            <person name="Mardis E.R."/>
            <person name="Wilson R.K."/>
        </authorList>
    </citation>
    <scope>NUCLEOTIDE SEQUENCE [LARGE SCALE GENOMIC DNA]</scope>
    <source>
        <strain evidence="1 2">F0037</strain>
    </source>
</reference>
<comment type="caution">
    <text evidence="1">The sequence shown here is derived from an EMBL/GenBank/DDBJ whole genome shotgun (WGS) entry which is preliminary data.</text>
</comment>
<dbReference type="eggNOG" id="ENOG502Z8AC">
    <property type="taxonomic scope" value="Bacteria"/>
</dbReference>
<dbReference type="AlphaFoldDB" id="L1NDY2"/>
<protein>
    <recommendedName>
        <fullName evidence="3">MetA-pathway of phenol degradation</fullName>
    </recommendedName>
</protein>
<evidence type="ECO:0008006" key="3">
    <source>
        <dbReference type="Google" id="ProtNLM"/>
    </source>
</evidence>
<name>L1NDY2_9PORP</name>
<gene>
    <name evidence="1" type="ORF">HMPREF9134_00941</name>
</gene>
<dbReference type="PATRIC" id="fig|1127696.3.peg.855"/>
<organism evidence="1 2">
    <name type="scientific">Porphyromonas catoniae F0037</name>
    <dbReference type="NCBI Taxonomy" id="1127696"/>
    <lineage>
        <taxon>Bacteria</taxon>
        <taxon>Pseudomonadati</taxon>
        <taxon>Bacteroidota</taxon>
        <taxon>Bacteroidia</taxon>
        <taxon>Bacteroidales</taxon>
        <taxon>Porphyromonadaceae</taxon>
        <taxon>Porphyromonas</taxon>
    </lineage>
</organism>
<evidence type="ECO:0000313" key="2">
    <source>
        <dbReference type="Proteomes" id="UP000010408"/>
    </source>
</evidence>
<dbReference type="RefSeq" id="WP_005469386.1">
    <property type="nucleotide sequence ID" value="NZ_KB291046.1"/>
</dbReference>